<dbReference type="RefSeq" id="WP_344912206.1">
    <property type="nucleotide sequence ID" value="NZ_BAABDL010000087.1"/>
</dbReference>
<dbReference type="Gene3D" id="1.25.40.10">
    <property type="entry name" value="Tetratricopeptide repeat domain"/>
    <property type="match status" value="1"/>
</dbReference>
<sequence>MNKVGRNDPCPCGSGKKYKKCHGASNVIEINPKRYNDQLAELHAGLMDFASINYENELADILRENIQPEVPDDDDLFNLYTSAIVSWSIFHQPLDNGKTIFDIYYQRQQKKIKNERVRKVFYSWSEAPLTFYEIVSVDKESLFIEDIRTNKTYQVNINESDDFEAGNLLVGVIIPYIQEYRILLSIFELYDEDGKLFDKTLSLTDSELRIYYPHILADAIIDEASTFDLEYGHFQYYQVATLLEQKLKSKEASGDLIKIGKIIWKLFTDREFPIIRKPEAYVAALEYVIQTRILNDRMQTQKDLADEYQVAVTTISKNARQITETVNEELDDLAFELEDLDDNETIEFAPPPMEQSMRDIQRLIDQQEFESEEEMHDFLNQVLNNEEFTPPASTEPRDLAQDKLFEAKQTDGAKRQKLIKEALEIYPNNPEAYLLIAEDEHNPSKQFELIQQAVNLGRQDLGEDFFKENTGHFWLMIETRPFMRAKAKLASFYLNHDDIDNGIAEFEDLIILNPNDNQGVRYILLTLYLEQERYEDAQKLIDQYKDDKAAVALFSRALIAYFTKGMVPKTIKLLKEADQRNPHVKKYLTGKEPLPRKQFDYIGRGDESEAITYVQENFHLWNNAAPLLNKLAEI</sequence>
<name>A0ABP7VPX6_9BACI</name>
<comment type="caution">
    <text evidence="2">The sequence shown here is derived from an EMBL/GenBank/DDBJ whole genome shotgun (WGS) entry which is preliminary data.</text>
</comment>
<dbReference type="InterPro" id="IPR019734">
    <property type="entry name" value="TPR_rpt"/>
</dbReference>
<accession>A0ABP7VPX6</accession>
<protein>
    <recommendedName>
        <fullName evidence="4">Tetratricopeptide repeat protein</fullName>
    </recommendedName>
</protein>
<dbReference type="EMBL" id="BAABDL010000087">
    <property type="protein sequence ID" value="GAA4072007.1"/>
    <property type="molecule type" value="Genomic_DNA"/>
</dbReference>
<keyword evidence="3" id="KW-1185">Reference proteome</keyword>
<dbReference type="SUPFAM" id="SSF48452">
    <property type="entry name" value="TPR-like"/>
    <property type="match status" value="1"/>
</dbReference>
<dbReference type="Pfam" id="PF02810">
    <property type="entry name" value="SEC-C"/>
    <property type="match status" value="1"/>
</dbReference>
<dbReference type="Proteomes" id="UP001501734">
    <property type="component" value="Unassembled WGS sequence"/>
</dbReference>
<organism evidence="2 3">
    <name type="scientific">Amphibacillus indicireducens</name>
    <dbReference type="NCBI Taxonomy" id="1076330"/>
    <lineage>
        <taxon>Bacteria</taxon>
        <taxon>Bacillati</taxon>
        <taxon>Bacillota</taxon>
        <taxon>Bacilli</taxon>
        <taxon>Bacillales</taxon>
        <taxon>Bacillaceae</taxon>
        <taxon>Amphibacillus</taxon>
    </lineage>
</organism>
<dbReference type="InterPro" id="IPR004027">
    <property type="entry name" value="SEC_C_motif"/>
</dbReference>
<evidence type="ECO:0000313" key="2">
    <source>
        <dbReference type="EMBL" id="GAA4072007.1"/>
    </source>
</evidence>
<proteinExistence type="predicted"/>
<dbReference type="SUPFAM" id="SSF103642">
    <property type="entry name" value="Sec-C motif"/>
    <property type="match status" value="1"/>
</dbReference>
<gene>
    <name evidence="2" type="ORF">GCM10022410_16990</name>
</gene>
<evidence type="ECO:0008006" key="4">
    <source>
        <dbReference type="Google" id="ProtNLM"/>
    </source>
</evidence>
<dbReference type="PROSITE" id="PS50005">
    <property type="entry name" value="TPR"/>
    <property type="match status" value="1"/>
</dbReference>
<dbReference type="InterPro" id="IPR011990">
    <property type="entry name" value="TPR-like_helical_dom_sf"/>
</dbReference>
<dbReference type="Gene3D" id="3.10.450.50">
    <property type="match status" value="1"/>
</dbReference>
<evidence type="ECO:0000313" key="3">
    <source>
        <dbReference type="Proteomes" id="UP001501734"/>
    </source>
</evidence>
<feature type="repeat" description="TPR" evidence="1">
    <location>
        <begin position="483"/>
        <end position="516"/>
    </location>
</feature>
<evidence type="ECO:0000256" key="1">
    <source>
        <dbReference type="PROSITE-ProRule" id="PRU00339"/>
    </source>
</evidence>
<keyword evidence="1" id="KW-0802">TPR repeat</keyword>
<reference evidence="3" key="1">
    <citation type="journal article" date="2019" name="Int. J. Syst. Evol. Microbiol.">
        <title>The Global Catalogue of Microorganisms (GCM) 10K type strain sequencing project: providing services to taxonomists for standard genome sequencing and annotation.</title>
        <authorList>
            <consortium name="The Broad Institute Genomics Platform"/>
            <consortium name="The Broad Institute Genome Sequencing Center for Infectious Disease"/>
            <person name="Wu L."/>
            <person name="Ma J."/>
        </authorList>
    </citation>
    <scope>NUCLEOTIDE SEQUENCE [LARGE SCALE GENOMIC DNA]</scope>
    <source>
        <strain evidence="3">JCM 17250</strain>
    </source>
</reference>